<evidence type="ECO:0000256" key="5">
    <source>
        <dbReference type="SAM" id="MobiDB-lite"/>
    </source>
</evidence>
<protein>
    <submittedName>
        <fullName evidence="7">ABC transporter ATP-binding protein</fullName>
    </submittedName>
</protein>
<feature type="domain" description="ABC transporter" evidence="6">
    <location>
        <begin position="24"/>
        <end position="252"/>
    </location>
</feature>
<dbReference type="Pfam" id="PF00005">
    <property type="entry name" value="ABC_tran"/>
    <property type="match status" value="1"/>
</dbReference>
<dbReference type="InterPro" id="IPR027417">
    <property type="entry name" value="P-loop_NTPase"/>
</dbReference>
<dbReference type="PANTHER" id="PTHR42794:SF1">
    <property type="entry name" value="HEMIN IMPORT ATP-BINDING PROTEIN HMUV"/>
    <property type="match status" value="1"/>
</dbReference>
<dbReference type="RefSeq" id="WP_290290786.1">
    <property type="nucleotide sequence ID" value="NZ_CP047211.1"/>
</dbReference>
<keyword evidence="1" id="KW-0813">Transport</keyword>
<keyword evidence="4" id="KW-1278">Translocase</keyword>
<keyword evidence="2" id="KW-0547">Nucleotide-binding</keyword>
<dbReference type="CDD" id="cd03214">
    <property type="entry name" value="ABC_Iron-Siderophores_B12_Hemin"/>
    <property type="match status" value="1"/>
</dbReference>
<evidence type="ECO:0000256" key="1">
    <source>
        <dbReference type="ARBA" id="ARBA00022448"/>
    </source>
</evidence>
<keyword evidence="3 7" id="KW-0067">ATP-binding</keyword>
<reference evidence="8" key="1">
    <citation type="journal article" date="2019" name="Int. J. Syst. Evol. Microbiol.">
        <title>The Global Catalogue of Microorganisms (GCM) 10K type strain sequencing project: providing services to taxonomists for standard genome sequencing and annotation.</title>
        <authorList>
            <consortium name="The Broad Institute Genomics Platform"/>
            <consortium name="The Broad Institute Genome Sequencing Center for Infectious Disease"/>
            <person name="Wu L."/>
            <person name="Ma J."/>
        </authorList>
    </citation>
    <scope>NUCLEOTIDE SEQUENCE [LARGE SCALE GENOMIC DNA]</scope>
    <source>
        <strain evidence="8">CCUG 53252</strain>
    </source>
</reference>
<gene>
    <name evidence="7" type="ORF">ACFORJ_04495</name>
</gene>
<dbReference type="GO" id="GO:0005524">
    <property type="term" value="F:ATP binding"/>
    <property type="evidence" value="ECO:0007669"/>
    <property type="project" value="UniProtKB-KW"/>
</dbReference>
<sequence>MRAPDLRDILPAPAVPRPTRGAGLAARSVTVRRSGRVLLDDVTVHAAPGRVTALVGPNGAGKSTLLGALSGDGAIDSGSVVLDGVDLSRTPIRDRARLRAVLPQSHPATVPFTAGEVIEFGRAPWGEPDPGLRRRVIAECDVAHLLDRPVTVLSGGELARVHCARVLMQDTPALLLDEPTAALDLRHAEAMLRLIAGRAREGATVVVVMHDLAAAAAHADDVIVLDHGRVVAAGAPADTLTAELIGRVWGLDVEVLADSGGNPVIVPVRGRCATAAS</sequence>
<dbReference type="SUPFAM" id="SSF52540">
    <property type="entry name" value="P-loop containing nucleoside triphosphate hydrolases"/>
    <property type="match status" value="1"/>
</dbReference>
<evidence type="ECO:0000313" key="7">
    <source>
        <dbReference type="EMBL" id="MFC3849422.1"/>
    </source>
</evidence>
<dbReference type="Proteomes" id="UP001595751">
    <property type="component" value="Unassembled WGS sequence"/>
</dbReference>
<dbReference type="EMBL" id="JBHRZN010000001">
    <property type="protein sequence ID" value="MFC3849422.1"/>
    <property type="molecule type" value="Genomic_DNA"/>
</dbReference>
<proteinExistence type="predicted"/>
<evidence type="ECO:0000256" key="2">
    <source>
        <dbReference type="ARBA" id="ARBA00022741"/>
    </source>
</evidence>
<evidence type="ECO:0000256" key="3">
    <source>
        <dbReference type="ARBA" id="ARBA00022840"/>
    </source>
</evidence>
<dbReference type="InterPro" id="IPR003439">
    <property type="entry name" value="ABC_transporter-like_ATP-bd"/>
</dbReference>
<keyword evidence="8" id="KW-1185">Reference proteome</keyword>
<dbReference type="PROSITE" id="PS50893">
    <property type="entry name" value="ABC_TRANSPORTER_2"/>
    <property type="match status" value="1"/>
</dbReference>
<accession>A0ABV7ZPN7</accession>
<dbReference type="Gene3D" id="3.40.50.300">
    <property type="entry name" value="P-loop containing nucleotide triphosphate hydrolases"/>
    <property type="match status" value="1"/>
</dbReference>
<evidence type="ECO:0000256" key="4">
    <source>
        <dbReference type="ARBA" id="ARBA00022967"/>
    </source>
</evidence>
<name>A0ABV7ZPN7_9CORY</name>
<evidence type="ECO:0000313" key="8">
    <source>
        <dbReference type="Proteomes" id="UP001595751"/>
    </source>
</evidence>
<comment type="caution">
    <text evidence="7">The sequence shown here is derived from an EMBL/GenBank/DDBJ whole genome shotgun (WGS) entry which is preliminary data.</text>
</comment>
<dbReference type="SMART" id="SM00382">
    <property type="entry name" value="AAA"/>
    <property type="match status" value="1"/>
</dbReference>
<dbReference type="PANTHER" id="PTHR42794">
    <property type="entry name" value="HEMIN IMPORT ATP-BINDING PROTEIN HMUV"/>
    <property type="match status" value="1"/>
</dbReference>
<organism evidence="7 8">
    <name type="scientific">Corynebacterium hansenii</name>
    <dbReference type="NCBI Taxonomy" id="394964"/>
    <lineage>
        <taxon>Bacteria</taxon>
        <taxon>Bacillati</taxon>
        <taxon>Actinomycetota</taxon>
        <taxon>Actinomycetes</taxon>
        <taxon>Mycobacteriales</taxon>
        <taxon>Corynebacteriaceae</taxon>
        <taxon>Corynebacterium</taxon>
    </lineage>
</organism>
<dbReference type="InterPro" id="IPR003593">
    <property type="entry name" value="AAA+_ATPase"/>
</dbReference>
<evidence type="ECO:0000259" key="6">
    <source>
        <dbReference type="PROSITE" id="PS50893"/>
    </source>
</evidence>
<feature type="region of interest" description="Disordered" evidence="5">
    <location>
        <begin position="1"/>
        <end position="21"/>
    </location>
</feature>